<comment type="similarity">
    <text evidence="3">Belongs to the TMEM47 family.</text>
</comment>
<protein>
    <recommendedName>
        <fullName evidence="11">Transmembrane protein 47</fullName>
    </recommendedName>
</protein>
<keyword evidence="5" id="KW-0965">Cell junction</keyword>
<keyword evidence="7 8" id="KW-0472">Membrane</keyword>
<evidence type="ECO:0000313" key="9">
    <source>
        <dbReference type="EnsemblMetazoa" id="XP_038075698.1"/>
    </source>
</evidence>
<evidence type="ECO:0000256" key="8">
    <source>
        <dbReference type="SAM" id="Phobius"/>
    </source>
</evidence>
<evidence type="ECO:0008006" key="11">
    <source>
        <dbReference type="Google" id="ProtNLM"/>
    </source>
</evidence>
<dbReference type="EnsemblMetazoa" id="XM_038219770.1">
    <property type="protein sequence ID" value="XP_038075698.1"/>
    <property type="gene ID" value="LOC119743382"/>
</dbReference>
<dbReference type="PRINTS" id="PR01077">
    <property type="entry name" value="CLAUDIN"/>
</dbReference>
<keyword evidence="4 8" id="KW-0812">Transmembrane</keyword>
<dbReference type="GO" id="GO:0005911">
    <property type="term" value="C:cell-cell junction"/>
    <property type="evidence" value="ECO:0007669"/>
    <property type="project" value="TreeGrafter"/>
</dbReference>
<evidence type="ECO:0000256" key="2">
    <source>
        <dbReference type="ARBA" id="ARBA00004282"/>
    </source>
</evidence>
<dbReference type="InterPro" id="IPR004031">
    <property type="entry name" value="PMP22/EMP/MP20/Claudin"/>
</dbReference>
<keyword evidence="10" id="KW-1185">Reference proteome</keyword>
<evidence type="ECO:0000256" key="6">
    <source>
        <dbReference type="ARBA" id="ARBA00022989"/>
    </source>
</evidence>
<evidence type="ECO:0000256" key="4">
    <source>
        <dbReference type="ARBA" id="ARBA00022692"/>
    </source>
</evidence>
<evidence type="ECO:0000256" key="3">
    <source>
        <dbReference type="ARBA" id="ARBA00008691"/>
    </source>
</evidence>
<dbReference type="InterPro" id="IPR015664">
    <property type="entry name" value="P53_induced"/>
</dbReference>
<dbReference type="GO" id="GO:0016020">
    <property type="term" value="C:membrane"/>
    <property type="evidence" value="ECO:0007669"/>
    <property type="project" value="UniProtKB-SubCell"/>
</dbReference>
<feature type="transmembrane region" description="Helical" evidence="8">
    <location>
        <begin position="166"/>
        <end position="188"/>
    </location>
</feature>
<dbReference type="OMA" id="FVETATM"/>
<accession>A0A914BHE9</accession>
<dbReference type="GO" id="GO:0098609">
    <property type="term" value="P:cell-cell adhesion"/>
    <property type="evidence" value="ECO:0007669"/>
    <property type="project" value="TreeGrafter"/>
</dbReference>
<organism evidence="9 10">
    <name type="scientific">Patiria miniata</name>
    <name type="common">Bat star</name>
    <name type="synonym">Asterina miniata</name>
    <dbReference type="NCBI Taxonomy" id="46514"/>
    <lineage>
        <taxon>Eukaryota</taxon>
        <taxon>Metazoa</taxon>
        <taxon>Echinodermata</taxon>
        <taxon>Eleutherozoa</taxon>
        <taxon>Asterozoa</taxon>
        <taxon>Asteroidea</taxon>
        <taxon>Valvatacea</taxon>
        <taxon>Valvatida</taxon>
        <taxon>Asterinidae</taxon>
        <taxon>Patiria</taxon>
    </lineage>
</organism>
<dbReference type="PANTHER" id="PTHR14399">
    <property type="entry name" value="P53-INDUCED PROTEIN RELATED"/>
    <property type="match status" value="1"/>
</dbReference>
<dbReference type="OrthoDB" id="8655982at2759"/>
<dbReference type="RefSeq" id="XP_038075698.1">
    <property type="nucleotide sequence ID" value="XM_038219770.1"/>
</dbReference>
<feature type="transmembrane region" description="Helical" evidence="8">
    <location>
        <begin position="20"/>
        <end position="43"/>
    </location>
</feature>
<proteinExistence type="inferred from homology"/>
<feature type="transmembrane region" description="Helical" evidence="8">
    <location>
        <begin position="127"/>
        <end position="146"/>
    </location>
</feature>
<comment type="subcellular location">
    <subcellularLocation>
        <location evidence="2">Cell junction</location>
    </subcellularLocation>
    <subcellularLocation>
        <location evidence="1">Membrane</location>
        <topology evidence="1">Multi-pass membrane protein</topology>
    </subcellularLocation>
</comment>
<evidence type="ECO:0000256" key="1">
    <source>
        <dbReference type="ARBA" id="ARBA00004141"/>
    </source>
</evidence>
<name>A0A914BHE9_PATMI</name>
<keyword evidence="6 8" id="KW-1133">Transmembrane helix</keyword>
<evidence type="ECO:0000256" key="5">
    <source>
        <dbReference type="ARBA" id="ARBA00022949"/>
    </source>
</evidence>
<feature type="transmembrane region" description="Helical" evidence="8">
    <location>
        <begin position="95"/>
        <end position="115"/>
    </location>
</feature>
<reference evidence="9" key="1">
    <citation type="submission" date="2022-11" db="UniProtKB">
        <authorList>
            <consortium name="EnsemblMetazoa"/>
        </authorList>
    </citation>
    <scope>IDENTIFICATION</scope>
</reference>
<evidence type="ECO:0000256" key="7">
    <source>
        <dbReference type="ARBA" id="ARBA00023136"/>
    </source>
</evidence>
<evidence type="ECO:0000313" key="10">
    <source>
        <dbReference type="Proteomes" id="UP000887568"/>
    </source>
</evidence>
<sequence>MDMDDSTVTTTTRVVRPFKIIAVILIVLCGVVMIAVLANNTWIRAAGFYQGLWNECYNGTRIVPTLPSGLPSAQPPTDIVCHAAPATGWLIACKALSIVALLLTIFSLVFALVALIKGKRFANMYKIAGVLLFVSAVFMLVTLALFPAMSIQEDVFLLRSNWELAWGYGLGWGAFLLQVVAGILLLFAPDKQEIYYSEKTYYQ</sequence>
<dbReference type="AlphaFoldDB" id="A0A914BHE9"/>
<dbReference type="PANTHER" id="PTHR14399:SF5">
    <property type="entry name" value="CELL JUNCTION PROTEIN VAB-9"/>
    <property type="match status" value="1"/>
</dbReference>
<dbReference type="Gene3D" id="1.20.140.150">
    <property type="match status" value="1"/>
</dbReference>
<dbReference type="GeneID" id="119743382"/>
<dbReference type="Pfam" id="PF00822">
    <property type="entry name" value="PMP22_Claudin"/>
    <property type="match status" value="1"/>
</dbReference>
<dbReference type="Proteomes" id="UP000887568">
    <property type="component" value="Unplaced"/>
</dbReference>